<feature type="domain" description="DUF7674" evidence="1">
    <location>
        <begin position="16"/>
        <end position="112"/>
    </location>
</feature>
<dbReference type="Proteomes" id="UP000095552">
    <property type="component" value="Unassembled WGS sequence"/>
</dbReference>
<dbReference type="InterPro" id="IPR056091">
    <property type="entry name" value="DUF7674"/>
</dbReference>
<dbReference type="Pfam" id="PF24722">
    <property type="entry name" value="DUF7674"/>
    <property type="match status" value="1"/>
</dbReference>
<keyword evidence="3" id="KW-1185">Reference proteome</keyword>
<proteinExistence type="predicted"/>
<dbReference type="STRING" id="1563681.BFP71_06635"/>
<dbReference type="OrthoDB" id="1496212at2"/>
<dbReference type="EMBL" id="MDGQ01000004">
    <property type="protein sequence ID" value="OEK05790.1"/>
    <property type="molecule type" value="Genomic_DNA"/>
</dbReference>
<gene>
    <name evidence="2" type="ORF">BFP71_06635</name>
</gene>
<organism evidence="2 3">
    <name type="scientific">Roseivirga misakiensis</name>
    <dbReference type="NCBI Taxonomy" id="1563681"/>
    <lineage>
        <taxon>Bacteria</taxon>
        <taxon>Pseudomonadati</taxon>
        <taxon>Bacteroidota</taxon>
        <taxon>Cytophagia</taxon>
        <taxon>Cytophagales</taxon>
        <taxon>Roseivirgaceae</taxon>
        <taxon>Roseivirga</taxon>
    </lineage>
</organism>
<reference evidence="2 3" key="1">
    <citation type="submission" date="2016-08" db="EMBL/GenBank/DDBJ databases">
        <title>Draft genome of Fabibacter sp. strain SK-8.</title>
        <authorList>
            <person name="Wong S.-K."/>
            <person name="Hamasaki K."/>
            <person name="Yoshizawa S."/>
        </authorList>
    </citation>
    <scope>NUCLEOTIDE SEQUENCE [LARGE SCALE GENOMIC DNA]</scope>
    <source>
        <strain evidence="2 3">SK-8</strain>
    </source>
</reference>
<evidence type="ECO:0000259" key="1">
    <source>
        <dbReference type="Pfam" id="PF24722"/>
    </source>
</evidence>
<comment type="caution">
    <text evidence="2">The sequence shown here is derived from an EMBL/GenBank/DDBJ whole genome shotgun (WGS) entry which is preliminary data.</text>
</comment>
<evidence type="ECO:0000313" key="2">
    <source>
        <dbReference type="EMBL" id="OEK05790.1"/>
    </source>
</evidence>
<dbReference type="AlphaFoldDB" id="A0A1E5T339"/>
<evidence type="ECO:0000313" key="3">
    <source>
        <dbReference type="Proteomes" id="UP000095552"/>
    </source>
</evidence>
<name>A0A1E5T339_9BACT</name>
<accession>A0A1E5T339</accession>
<protein>
    <recommendedName>
        <fullName evidence="1">DUF7674 domain-containing protein</fullName>
    </recommendedName>
</protein>
<dbReference type="RefSeq" id="WP_069834708.1">
    <property type="nucleotide sequence ID" value="NZ_MDGQ01000004.1"/>
</dbReference>
<sequence>MHYPVIKKDDFYGLLIAKLLSSFPEFKPSFEEDDGPYLILGEFYSFFIDRFKDQSLIIRVAKFVNLCLTKGGHRTEDVITIELFNPLYDEPRQVLDEISPLLNNKARTLLEKGHEEYIANSLLNNGGSE</sequence>